<dbReference type="AlphaFoldDB" id="A0AAF0TEZ5"/>
<dbReference type="Proteomes" id="UP001234989">
    <property type="component" value="Chromosome 2"/>
</dbReference>
<evidence type="ECO:0000313" key="1">
    <source>
        <dbReference type="EMBL" id="WMV13958.1"/>
    </source>
</evidence>
<dbReference type="PANTHER" id="PTHR11439:SF467">
    <property type="entry name" value="INTEGRASE CATALYTIC DOMAIN-CONTAINING PROTEIN"/>
    <property type="match status" value="1"/>
</dbReference>
<keyword evidence="2" id="KW-1185">Reference proteome</keyword>
<evidence type="ECO:0008006" key="3">
    <source>
        <dbReference type="Google" id="ProtNLM"/>
    </source>
</evidence>
<proteinExistence type="predicted"/>
<dbReference type="CDD" id="cd09272">
    <property type="entry name" value="RNase_HI_RT_Ty1"/>
    <property type="match status" value="1"/>
</dbReference>
<accession>A0AAF0TEZ5</accession>
<evidence type="ECO:0000313" key="2">
    <source>
        <dbReference type="Proteomes" id="UP001234989"/>
    </source>
</evidence>
<reference evidence="1" key="1">
    <citation type="submission" date="2023-08" db="EMBL/GenBank/DDBJ databases">
        <title>A de novo genome assembly of Solanum verrucosum Schlechtendal, a Mexican diploid species geographically isolated from the other diploid A-genome species in potato relatives.</title>
        <authorList>
            <person name="Hosaka K."/>
        </authorList>
    </citation>
    <scope>NUCLEOTIDE SEQUENCE</scope>
    <source>
        <tissue evidence="1">Young leaves</tissue>
    </source>
</reference>
<protein>
    <recommendedName>
        <fullName evidence="3">Retrovirus-related Pol polyprotein from transposon TNT 1-94</fullName>
    </recommendedName>
</protein>
<gene>
    <name evidence="1" type="ORF">MTR67_007343</name>
</gene>
<name>A0AAF0TEZ5_SOLVR</name>
<dbReference type="EMBL" id="CP133613">
    <property type="protein sequence ID" value="WMV13958.1"/>
    <property type="molecule type" value="Genomic_DNA"/>
</dbReference>
<organism evidence="1 2">
    <name type="scientific">Solanum verrucosum</name>
    <dbReference type="NCBI Taxonomy" id="315347"/>
    <lineage>
        <taxon>Eukaryota</taxon>
        <taxon>Viridiplantae</taxon>
        <taxon>Streptophyta</taxon>
        <taxon>Embryophyta</taxon>
        <taxon>Tracheophyta</taxon>
        <taxon>Spermatophyta</taxon>
        <taxon>Magnoliopsida</taxon>
        <taxon>eudicotyledons</taxon>
        <taxon>Gunneridae</taxon>
        <taxon>Pentapetalae</taxon>
        <taxon>asterids</taxon>
        <taxon>lamiids</taxon>
        <taxon>Solanales</taxon>
        <taxon>Solanaceae</taxon>
        <taxon>Solanoideae</taxon>
        <taxon>Solaneae</taxon>
        <taxon>Solanum</taxon>
    </lineage>
</organism>
<sequence length="138" mass="15524">MDKVKVVTTIHFKLSIKHYPSSDGEKEVMKKVPYASVVGNLMYAVVCTRPDITHDVGNPILCGYTDSDITGDVDTQVELIATIEACKELFWMGRFLGELGCAQERYVLYCDSHTAIHLGENSTFHGQSKHIDVTYHWI</sequence>
<dbReference type="PANTHER" id="PTHR11439">
    <property type="entry name" value="GAG-POL-RELATED RETROTRANSPOSON"/>
    <property type="match status" value="1"/>
</dbReference>